<gene>
    <name evidence="4" type="ORF">CYLTODRAFT_426986</name>
</gene>
<feature type="compositionally biased region" description="Polar residues" evidence="1">
    <location>
        <begin position="7"/>
        <end position="20"/>
    </location>
</feature>
<organism evidence="4 5">
    <name type="scientific">Cylindrobasidium torrendii FP15055 ss-10</name>
    <dbReference type="NCBI Taxonomy" id="1314674"/>
    <lineage>
        <taxon>Eukaryota</taxon>
        <taxon>Fungi</taxon>
        <taxon>Dikarya</taxon>
        <taxon>Basidiomycota</taxon>
        <taxon>Agaricomycotina</taxon>
        <taxon>Agaricomycetes</taxon>
        <taxon>Agaricomycetidae</taxon>
        <taxon>Agaricales</taxon>
        <taxon>Marasmiineae</taxon>
        <taxon>Physalacriaceae</taxon>
        <taxon>Cylindrobasidium</taxon>
    </lineage>
</organism>
<dbReference type="Pfam" id="PF18142">
    <property type="entry name" value="SLATT_fungal"/>
    <property type="match status" value="1"/>
</dbReference>
<protein>
    <recommendedName>
        <fullName evidence="3">SMODS and SLOG-associating 2TM effector domain-containing protein</fullName>
    </recommendedName>
</protein>
<feature type="region of interest" description="Disordered" evidence="1">
    <location>
        <begin position="1"/>
        <end position="163"/>
    </location>
</feature>
<dbReference type="NCBIfam" id="NF033635">
    <property type="entry name" value="SLATT_fungal"/>
    <property type="match status" value="1"/>
</dbReference>
<dbReference type="Proteomes" id="UP000054007">
    <property type="component" value="Unassembled WGS sequence"/>
</dbReference>
<name>A0A0D7AVY7_9AGAR</name>
<feature type="compositionally biased region" description="Low complexity" evidence="1">
    <location>
        <begin position="30"/>
        <end position="42"/>
    </location>
</feature>
<proteinExistence type="predicted"/>
<evidence type="ECO:0000259" key="3">
    <source>
        <dbReference type="Pfam" id="PF18142"/>
    </source>
</evidence>
<feature type="domain" description="SMODS and SLOG-associating 2TM effector" evidence="3">
    <location>
        <begin position="199"/>
        <end position="319"/>
    </location>
</feature>
<evidence type="ECO:0000256" key="2">
    <source>
        <dbReference type="SAM" id="Phobius"/>
    </source>
</evidence>
<feature type="compositionally biased region" description="Polar residues" evidence="1">
    <location>
        <begin position="76"/>
        <end position="105"/>
    </location>
</feature>
<keyword evidence="2" id="KW-1133">Transmembrane helix</keyword>
<evidence type="ECO:0000313" key="5">
    <source>
        <dbReference type="Proteomes" id="UP000054007"/>
    </source>
</evidence>
<keyword evidence="2" id="KW-0472">Membrane</keyword>
<keyword evidence="2" id="KW-0812">Transmembrane</keyword>
<dbReference type="EMBL" id="KN880792">
    <property type="protein sequence ID" value="KIY62362.1"/>
    <property type="molecule type" value="Genomic_DNA"/>
</dbReference>
<sequence>MDHSPHNIPSSSGVAESDMTTPRPAPSPAPAVESPAPIPISITLPPPAHTDSDSNSTGGGGSSGLERQGTLDRGQHASTAPQRSSILRASSPLSFNHEQAPSASVSYEPRPTLPPRNETLRGSIHQPLPPLPPSESGEHASEKQDTARREFNEGSYGRSAASRPVSNAHSVDWIVPIKKPPQHQRLSVGERLAPTLQIAEKEKKASAFKGKTTAFALNLAIGLQVLLSALTTGLSASLNGRATSIGLCVIGGIATLVASYLAKVRGSNEPEFSKGREKELAQFIREARAFQLDHGHSTTTEFDDRLEKFRTRLEHIMANDSDEFVNSA</sequence>
<evidence type="ECO:0000256" key="1">
    <source>
        <dbReference type="SAM" id="MobiDB-lite"/>
    </source>
</evidence>
<keyword evidence="5" id="KW-1185">Reference proteome</keyword>
<reference evidence="4 5" key="1">
    <citation type="journal article" date="2015" name="Fungal Genet. Biol.">
        <title>Evolution of novel wood decay mechanisms in Agaricales revealed by the genome sequences of Fistulina hepatica and Cylindrobasidium torrendii.</title>
        <authorList>
            <person name="Floudas D."/>
            <person name="Held B.W."/>
            <person name="Riley R."/>
            <person name="Nagy L.G."/>
            <person name="Koehler G."/>
            <person name="Ransdell A.S."/>
            <person name="Younus H."/>
            <person name="Chow J."/>
            <person name="Chiniquy J."/>
            <person name="Lipzen A."/>
            <person name="Tritt A."/>
            <person name="Sun H."/>
            <person name="Haridas S."/>
            <person name="LaButti K."/>
            <person name="Ohm R.A."/>
            <person name="Kues U."/>
            <person name="Blanchette R.A."/>
            <person name="Grigoriev I.V."/>
            <person name="Minto R.E."/>
            <person name="Hibbett D.S."/>
        </authorList>
    </citation>
    <scope>NUCLEOTIDE SEQUENCE [LARGE SCALE GENOMIC DNA]</scope>
    <source>
        <strain evidence="4 5">FP15055 ss-10</strain>
    </source>
</reference>
<dbReference type="OrthoDB" id="3245801at2759"/>
<feature type="transmembrane region" description="Helical" evidence="2">
    <location>
        <begin position="213"/>
        <end position="236"/>
    </location>
</feature>
<dbReference type="AlphaFoldDB" id="A0A0D7AVY7"/>
<evidence type="ECO:0000313" key="4">
    <source>
        <dbReference type="EMBL" id="KIY62362.1"/>
    </source>
</evidence>
<feature type="transmembrane region" description="Helical" evidence="2">
    <location>
        <begin position="242"/>
        <end position="262"/>
    </location>
</feature>
<dbReference type="STRING" id="1314674.A0A0D7AVY7"/>
<dbReference type="InterPro" id="IPR041622">
    <property type="entry name" value="SLATT_fungi"/>
</dbReference>
<feature type="compositionally biased region" description="Basic and acidic residues" evidence="1">
    <location>
        <begin position="136"/>
        <end position="152"/>
    </location>
</feature>
<accession>A0A0D7AVY7</accession>